<keyword evidence="1" id="KW-0812">Transmembrane</keyword>
<dbReference type="Proteomes" id="UP001176806">
    <property type="component" value="Unassembled WGS sequence"/>
</dbReference>
<feature type="transmembrane region" description="Helical" evidence="1">
    <location>
        <begin position="160"/>
        <end position="184"/>
    </location>
</feature>
<accession>A0ABT8WJB0</accession>
<evidence type="ECO:0000313" key="2">
    <source>
        <dbReference type="EMBL" id="MDO5973251.1"/>
    </source>
</evidence>
<evidence type="ECO:0000256" key="1">
    <source>
        <dbReference type="SAM" id="Phobius"/>
    </source>
</evidence>
<keyword evidence="1" id="KW-1133">Transmembrane helix</keyword>
<evidence type="ECO:0008006" key="4">
    <source>
        <dbReference type="Google" id="ProtNLM"/>
    </source>
</evidence>
<feature type="transmembrane region" description="Helical" evidence="1">
    <location>
        <begin position="137"/>
        <end position="154"/>
    </location>
</feature>
<gene>
    <name evidence="2" type="ORF">Q4Q40_03570</name>
</gene>
<protein>
    <recommendedName>
        <fullName evidence="4">Prenyltransferase</fullName>
    </recommendedName>
</protein>
<sequence>MKFVKQLFDFYLNSSIHVAISVFSLVWITLIEFGIPYDKSILYFAFFASITGYNFVKYFGVAKFHHRSLANWLKLIQIFSFFCFLLMCYYAYKLSTITLMYVGGFAMITFLYAIPFLPKRFFLDKQHNLRSVSGLKIYLIALIWAGVTVLLPLINNDYYIDTNVIITAIQRYLFIIVLMLPFEIRDLRYDSLKLSTIPQKIGVKQTKLIGSIVLGVFFFLSFLKDDTSAMHIIISIIITGITLLFLVYSKIEQGKSYSSFWVEGVPIIWLILLLLCY</sequence>
<name>A0ABT8WJB0_9FLAO</name>
<feature type="transmembrane region" description="Helical" evidence="1">
    <location>
        <begin position="205"/>
        <end position="223"/>
    </location>
</feature>
<reference evidence="2" key="1">
    <citation type="submission" date="2023-07" db="EMBL/GenBank/DDBJ databases">
        <title>Two novel species in the genus Flavivirga.</title>
        <authorList>
            <person name="Kwon K."/>
        </authorList>
    </citation>
    <scope>NUCLEOTIDE SEQUENCE</scope>
    <source>
        <strain evidence="2">KACC 14158</strain>
    </source>
</reference>
<feature type="transmembrane region" description="Helical" evidence="1">
    <location>
        <begin position="98"/>
        <end position="117"/>
    </location>
</feature>
<feature type="transmembrane region" description="Helical" evidence="1">
    <location>
        <begin position="12"/>
        <end position="35"/>
    </location>
</feature>
<dbReference type="RefSeq" id="WP_303300328.1">
    <property type="nucleotide sequence ID" value="NZ_BAABDA010000042.1"/>
</dbReference>
<feature type="transmembrane region" description="Helical" evidence="1">
    <location>
        <begin position="260"/>
        <end position="276"/>
    </location>
</feature>
<feature type="transmembrane region" description="Helical" evidence="1">
    <location>
        <begin position="229"/>
        <end position="248"/>
    </location>
</feature>
<keyword evidence="1" id="KW-0472">Membrane</keyword>
<evidence type="ECO:0000313" key="3">
    <source>
        <dbReference type="Proteomes" id="UP001176806"/>
    </source>
</evidence>
<feature type="transmembrane region" description="Helical" evidence="1">
    <location>
        <begin position="41"/>
        <end position="60"/>
    </location>
</feature>
<feature type="transmembrane region" description="Helical" evidence="1">
    <location>
        <begin position="72"/>
        <end position="92"/>
    </location>
</feature>
<keyword evidence="3" id="KW-1185">Reference proteome</keyword>
<dbReference type="EMBL" id="JAUOEL010000001">
    <property type="protein sequence ID" value="MDO5973251.1"/>
    <property type="molecule type" value="Genomic_DNA"/>
</dbReference>
<organism evidence="2 3">
    <name type="scientific">Flavivirga jejuensis</name>
    <dbReference type="NCBI Taxonomy" id="870487"/>
    <lineage>
        <taxon>Bacteria</taxon>
        <taxon>Pseudomonadati</taxon>
        <taxon>Bacteroidota</taxon>
        <taxon>Flavobacteriia</taxon>
        <taxon>Flavobacteriales</taxon>
        <taxon>Flavobacteriaceae</taxon>
        <taxon>Flavivirga</taxon>
    </lineage>
</organism>
<comment type="caution">
    <text evidence="2">The sequence shown here is derived from an EMBL/GenBank/DDBJ whole genome shotgun (WGS) entry which is preliminary data.</text>
</comment>
<proteinExistence type="predicted"/>